<dbReference type="Pfam" id="PF00149">
    <property type="entry name" value="Metallophos"/>
    <property type="match status" value="1"/>
</dbReference>
<dbReference type="InterPro" id="IPR004843">
    <property type="entry name" value="Calcineurin-like_PHP"/>
</dbReference>
<proteinExistence type="predicted"/>
<feature type="non-terminal residue" evidence="2">
    <location>
        <position position="1"/>
    </location>
</feature>
<evidence type="ECO:0000313" key="3">
    <source>
        <dbReference type="Proteomes" id="UP000070133"/>
    </source>
</evidence>
<name>A0A139GTQ1_9PEZI</name>
<gene>
    <name evidence="2" type="ORF">AC578_4971</name>
</gene>
<organism evidence="2 3">
    <name type="scientific">Pseudocercospora eumusae</name>
    <dbReference type="NCBI Taxonomy" id="321146"/>
    <lineage>
        <taxon>Eukaryota</taxon>
        <taxon>Fungi</taxon>
        <taxon>Dikarya</taxon>
        <taxon>Ascomycota</taxon>
        <taxon>Pezizomycotina</taxon>
        <taxon>Dothideomycetes</taxon>
        <taxon>Dothideomycetidae</taxon>
        <taxon>Mycosphaerellales</taxon>
        <taxon>Mycosphaerellaceae</taxon>
        <taxon>Pseudocercospora</taxon>
    </lineage>
</organism>
<keyword evidence="3" id="KW-1185">Reference proteome</keyword>
<dbReference type="OrthoDB" id="550558at2759"/>
<evidence type="ECO:0000313" key="2">
    <source>
        <dbReference type="EMBL" id="KXS93547.1"/>
    </source>
</evidence>
<dbReference type="PANTHER" id="PTHR37844:SF2">
    <property type="entry name" value="SER_THR PROTEIN PHOSPHATASE SUPERFAMILY (AFU_ORTHOLOGUE AFUA_1G14840)"/>
    <property type="match status" value="1"/>
</dbReference>
<dbReference type="AlphaFoldDB" id="A0A139GTQ1"/>
<dbReference type="InterPro" id="IPR029052">
    <property type="entry name" value="Metallo-depent_PP-like"/>
</dbReference>
<dbReference type="EMBL" id="LFZN01000467">
    <property type="protein sequence ID" value="KXS93547.1"/>
    <property type="molecule type" value="Genomic_DNA"/>
</dbReference>
<dbReference type="GO" id="GO:0016787">
    <property type="term" value="F:hydrolase activity"/>
    <property type="evidence" value="ECO:0007669"/>
    <property type="project" value="InterPro"/>
</dbReference>
<feature type="domain" description="Calcineurin-like phosphoesterase" evidence="1">
    <location>
        <begin position="43"/>
        <end position="260"/>
    </location>
</feature>
<dbReference type="Proteomes" id="UP000070133">
    <property type="component" value="Unassembled WGS sequence"/>
</dbReference>
<protein>
    <recommendedName>
        <fullName evidence="1">Calcineurin-like phosphoesterase domain-containing protein</fullName>
    </recommendedName>
</protein>
<evidence type="ECO:0000259" key="1">
    <source>
        <dbReference type="Pfam" id="PF00149"/>
    </source>
</evidence>
<comment type="caution">
    <text evidence="2">The sequence shown here is derived from an EMBL/GenBank/DDBJ whole genome shotgun (WGS) entry which is preliminary data.</text>
</comment>
<dbReference type="PANTHER" id="PTHR37844">
    <property type="entry name" value="SER/THR PROTEIN PHOSPHATASE SUPERFAMILY (AFU_ORTHOLOGUE AFUA_1G14840)"/>
    <property type="match status" value="1"/>
</dbReference>
<accession>A0A139GTQ1</accession>
<dbReference type="Gene3D" id="3.60.21.10">
    <property type="match status" value="1"/>
</dbReference>
<sequence>RALVIRILHHLLLDTRGATKSAITLSHSAARQDLWIACRRLQFMSDLHLERVKYNYTFDTAKEASILLLAGDIGRFCDLDAYKTFLANQCARYEMVLLLAGNHEFYGSSRQEGLGIAESLVGDPAMDNKLYFMNRSRLDLPGLDIVILGCTLHSFISPGYTKLTNDFQRIKDWTVPAHNAEHEKDRSWLKESLQNIAAESDAPPRIIIATHYAPSFEKTTHPAKENNAISQCFSSHLLREVSTWSGSELISHWIFGHTHWNSKFKSGKITVQSNQLCNDSSGLSWLQKKTIHRPFNPTATLKLS</sequence>
<dbReference type="SUPFAM" id="SSF56300">
    <property type="entry name" value="Metallo-dependent phosphatases"/>
    <property type="match status" value="1"/>
</dbReference>
<reference evidence="2 3" key="1">
    <citation type="submission" date="2015-07" db="EMBL/GenBank/DDBJ databases">
        <title>Comparative genomics of the Sigatoka disease complex on banana suggests a link between parallel evolutionary changes in Pseudocercospora fijiensis and Pseudocercospora eumusae and increased virulence on the banana host.</title>
        <authorList>
            <person name="Chang T.-C."/>
            <person name="Salvucci A."/>
            <person name="Crous P.W."/>
            <person name="Stergiopoulos I."/>
        </authorList>
    </citation>
    <scope>NUCLEOTIDE SEQUENCE [LARGE SCALE GENOMIC DNA]</scope>
    <source>
        <strain evidence="2 3">CBS 114824</strain>
    </source>
</reference>